<dbReference type="InterPro" id="IPR036962">
    <property type="entry name" value="Glyco_hydro_3_N_sf"/>
</dbReference>
<dbReference type="Gene3D" id="2.60.40.10">
    <property type="entry name" value="Immunoglobulins"/>
    <property type="match status" value="1"/>
</dbReference>
<evidence type="ECO:0000313" key="5">
    <source>
        <dbReference type="Proteomes" id="UP000198356"/>
    </source>
</evidence>
<keyword evidence="5" id="KW-1185">Reference proteome</keyword>
<dbReference type="PROSITE" id="PS51820">
    <property type="entry name" value="PA14"/>
    <property type="match status" value="1"/>
</dbReference>
<keyword evidence="2" id="KW-0378">Hydrolase</keyword>
<dbReference type="InterPro" id="IPR026891">
    <property type="entry name" value="Fn3-like"/>
</dbReference>
<organism evidence="4 5">
    <name type="scientific">Granulicella rosea</name>
    <dbReference type="NCBI Taxonomy" id="474952"/>
    <lineage>
        <taxon>Bacteria</taxon>
        <taxon>Pseudomonadati</taxon>
        <taxon>Acidobacteriota</taxon>
        <taxon>Terriglobia</taxon>
        <taxon>Terriglobales</taxon>
        <taxon>Acidobacteriaceae</taxon>
        <taxon>Granulicella</taxon>
    </lineage>
</organism>
<dbReference type="Pfam" id="PF01915">
    <property type="entry name" value="Glyco_hydro_3_C"/>
    <property type="match status" value="1"/>
</dbReference>
<dbReference type="PANTHER" id="PTHR42715">
    <property type="entry name" value="BETA-GLUCOSIDASE"/>
    <property type="match status" value="1"/>
</dbReference>
<name>A0A239EB36_9BACT</name>
<dbReference type="SUPFAM" id="SSF52279">
    <property type="entry name" value="Beta-D-glucan exohydrolase, C-terminal domain"/>
    <property type="match status" value="1"/>
</dbReference>
<dbReference type="RefSeq" id="WP_089407149.1">
    <property type="nucleotide sequence ID" value="NZ_FZOU01000001.1"/>
</dbReference>
<dbReference type="Gene3D" id="3.40.50.1700">
    <property type="entry name" value="Glycoside hydrolase family 3 C-terminal domain"/>
    <property type="match status" value="1"/>
</dbReference>
<dbReference type="SMART" id="SM01217">
    <property type="entry name" value="Fn3_like"/>
    <property type="match status" value="1"/>
</dbReference>
<dbReference type="Pfam" id="PF00933">
    <property type="entry name" value="Glyco_hydro_3"/>
    <property type="match status" value="1"/>
</dbReference>
<dbReference type="FunFam" id="2.60.40.10:FF:000495">
    <property type="entry name" value="Periplasmic beta-glucosidase"/>
    <property type="match status" value="1"/>
</dbReference>
<gene>
    <name evidence="4" type="ORF">SAMN05421770_101881</name>
</gene>
<dbReference type="GO" id="GO:0008422">
    <property type="term" value="F:beta-glucosidase activity"/>
    <property type="evidence" value="ECO:0007669"/>
    <property type="project" value="UniProtKB-ARBA"/>
</dbReference>
<dbReference type="OrthoDB" id="9805821at2"/>
<dbReference type="InterPro" id="IPR002772">
    <property type="entry name" value="Glyco_hydro_3_C"/>
</dbReference>
<dbReference type="EMBL" id="FZOU01000001">
    <property type="protein sequence ID" value="SNS41691.1"/>
    <property type="molecule type" value="Genomic_DNA"/>
</dbReference>
<comment type="similarity">
    <text evidence="1">Belongs to the glycosyl hydrolase 3 family.</text>
</comment>
<protein>
    <submittedName>
        <fullName evidence="4">Beta-glucosidase</fullName>
    </submittedName>
</protein>
<evidence type="ECO:0000313" key="4">
    <source>
        <dbReference type="EMBL" id="SNS41691.1"/>
    </source>
</evidence>
<proteinExistence type="inferred from homology"/>
<dbReference type="InterPro" id="IPR017853">
    <property type="entry name" value="GH"/>
</dbReference>
<reference evidence="4 5" key="1">
    <citation type="submission" date="2017-06" db="EMBL/GenBank/DDBJ databases">
        <authorList>
            <person name="Kim H.J."/>
            <person name="Triplett B.A."/>
        </authorList>
    </citation>
    <scope>NUCLEOTIDE SEQUENCE [LARGE SCALE GENOMIC DNA]</scope>
    <source>
        <strain evidence="4 5">DSM 18704</strain>
    </source>
</reference>
<dbReference type="Proteomes" id="UP000198356">
    <property type="component" value="Unassembled WGS sequence"/>
</dbReference>
<dbReference type="SMART" id="SM00758">
    <property type="entry name" value="PA14"/>
    <property type="match status" value="1"/>
</dbReference>
<evidence type="ECO:0000256" key="1">
    <source>
        <dbReference type="ARBA" id="ARBA00005336"/>
    </source>
</evidence>
<accession>A0A239EB36</accession>
<dbReference type="Gene3D" id="2.60.120.260">
    <property type="entry name" value="Galactose-binding domain-like"/>
    <property type="match status" value="1"/>
</dbReference>
<dbReference type="InterPro" id="IPR037524">
    <property type="entry name" value="PA14/GLEYA"/>
</dbReference>
<evidence type="ECO:0000256" key="2">
    <source>
        <dbReference type="ARBA" id="ARBA00022801"/>
    </source>
</evidence>
<dbReference type="InterPro" id="IPR013783">
    <property type="entry name" value="Ig-like_fold"/>
</dbReference>
<dbReference type="Pfam" id="PF14310">
    <property type="entry name" value="Fn3-like"/>
    <property type="match status" value="1"/>
</dbReference>
<dbReference type="PRINTS" id="PR00133">
    <property type="entry name" value="GLHYDRLASE3"/>
</dbReference>
<dbReference type="SUPFAM" id="SSF51445">
    <property type="entry name" value="(Trans)glycosidases"/>
    <property type="match status" value="1"/>
</dbReference>
<dbReference type="InterPro" id="IPR036881">
    <property type="entry name" value="Glyco_hydro_3_C_sf"/>
</dbReference>
<dbReference type="Gene3D" id="3.20.20.300">
    <property type="entry name" value="Glycoside hydrolase, family 3, N-terminal domain"/>
    <property type="match status" value="1"/>
</dbReference>
<dbReference type="Pfam" id="PF07691">
    <property type="entry name" value="PA14"/>
    <property type="match status" value="1"/>
</dbReference>
<dbReference type="AlphaFoldDB" id="A0A239EB36"/>
<dbReference type="InterPro" id="IPR011658">
    <property type="entry name" value="PA14_dom"/>
</dbReference>
<dbReference type="GO" id="GO:0005975">
    <property type="term" value="P:carbohydrate metabolic process"/>
    <property type="evidence" value="ECO:0007669"/>
    <property type="project" value="InterPro"/>
</dbReference>
<evidence type="ECO:0000259" key="3">
    <source>
        <dbReference type="PROSITE" id="PS51820"/>
    </source>
</evidence>
<dbReference type="InterPro" id="IPR001764">
    <property type="entry name" value="Glyco_hydro_3_N"/>
</dbReference>
<dbReference type="PANTHER" id="PTHR42715:SF10">
    <property type="entry name" value="BETA-GLUCOSIDASE"/>
    <property type="match status" value="1"/>
</dbReference>
<sequence>MTRLSHYTHAIAAIAICIAAPRTCVAQAPVPDSAAIEQKLNEAISKMSLESKIDLLGGSDGFYLLAVPEAGAPRIRMSDGPMGVRGAGPTTAYTNGVALAATWDTDLAEQVGIALGRDARSRGVHILLAPGVNMYRAPMAGRSFEYAGEDPILAGRLAVGYIRGVQSQGVVATIKHFAANNEEYDRHDVDSVVDERTLRELYLPAFEMAVKDGKVGAIMDSYNLLNGEHTTQSRHLNCEIAKHEWGFDGIVMSDWEATYDGVAAAKGCLDVEMPYAKAMTRAVLMPAVKIGTVTLAEIDEKVRRILRLEMRFQFTGRDQTDLSIGSDSVASLAVAQRGALEAPVLLKNEEGALPFGPGVKRIAVIGPNAYPYVTGGGSAMAIPFSAKSLLEGLVARGGNAVEMLYDRGLPEASAVFHETKWTTPEGKTGVTSEAFAELGCKGTLLEKNVIANLDAATAKQTVPRQAKSVCYSAIYTPKASGKYLLLTAALGTDSYRVTVDGHETIATEPREYQAPKDSYVELTASKPASVRVEYTESHIYQMDKGESVGLTATVSVGLAPVESLPSERAKLLAAKADAVVVAVGFDQRTEHEGMDRPFELPFGQAELIRTMAAANPRTVVVLNAGGAADAQPWLNQVRGLIDDFYPGQEGGEALAKLLFGDANFSGRLPFTFERSWEESPVHDSYYADKDKRVVYREGLFNGYRYYTSAGKQPLFPFGFGLSYTAFTFSDLKLSSGNVQSGEPVTAKFRVTNTGTRAGTAIAQVYVEDPSAKVKRPIRELKDFARMVLAPGESRDISVTLNARAMSFYDVAAKAWKIDPGKFVVKVGESSENLPLAATFEVRK</sequence>
<feature type="domain" description="PA14" evidence="3">
    <location>
        <begin position="425"/>
        <end position="568"/>
    </location>
</feature>
<dbReference type="InterPro" id="IPR050288">
    <property type="entry name" value="Cellulose_deg_GH3"/>
</dbReference>